<evidence type="ECO:0000259" key="3">
    <source>
        <dbReference type="PROSITE" id="PS50102"/>
    </source>
</evidence>
<evidence type="ECO:0000313" key="5">
    <source>
        <dbReference type="Proteomes" id="UP001209878"/>
    </source>
</evidence>
<dbReference type="PROSITE" id="PS50102">
    <property type="entry name" value="RRM"/>
    <property type="match status" value="1"/>
</dbReference>
<evidence type="ECO:0000256" key="2">
    <source>
        <dbReference type="PROSITE-ProRule" id="PRU00176"/>
    </source>
</evidence>
<dbReference type="PANTHER" id="PTHR48024:SF56">
    <property type="entry name" value="HETEROGENEOUS NUCLEAR RIBONUCLEOPROTEIN A0"/>
    <property type="match status" value="1"/>
</dbReference>
<reference evidence="4" key="1">
    <citation type="journal article" date="2023" name="Mol. Biol. Evol.">
        <title>Third-Generation Sequencing Reveals the Adaptive Role of the Epigenome in Three Deep-Sea Polychaetes.</title>
        <authorList>
            <person name="Perez M."/>
            <person name="Aroh O."/>
            <person name="Sun Y."/>
            <person name="Lan Y."/>
            <person name="Juniper S.K."/>
            <person name="Young C.R."/>
            <person name="Angers B."/>
            <person name="Qian P.Y."/>
        </authorList>
    </citation>
    <scope>NUCLEOTIDE SEQUENCE</scope>
    <source>
        <strain evidence="4">R07B-5</strain>
    </source>
</reference>
<keyword evidence="5" id="KW-1185">Reference proteome</keyword>
<organism evidence="4 5">
    <name type="scientific">Ridgeia piscesae</name>
    <name type="common">Tubeworm</name>
    <dbReference type="NCBI Taxonomy" id="27915"/>
    <lineage>
        <taxon>Eukaryota</taxon>
        <taxon>Metazoa</taxon>
        <taxon>Spiralia</taxon>
        <taxon>Lophotrochozoa</taxon>
        <taxon>Annelida</taxon>
        <taxon>Polychaeta</taxon>
        <taxon>Sedentaria</taxon>
        <taxon>Canalipalpata</taxon>
        <taxon>Sabellida</taxon>
        <taxon>Siboglinidae</taxon>
        <taxon>Ridgeia</taxon>
    </lineage>
</organism>
<protein>
    <recommendedName>
        <fullName evidence="3">RRM domain-containing protein</fullName>
    </recommendedName>
</protein>
<dbReference type="SUPFAM" id="SSF54928">
    <property type="entry name" value="RNA-binding domain, RBD"/>
    <property type="match status" value="1"/>
</dbReference>
<dbReference type="InterPro" id="IPR000504">
    <property type="entry name" value="RRM_dom"/>
</dbReference>
<dbReference type="Proteomes" id="UP001209878">
    <property type="component" value="Unassembled WGS sequence"/>
</dbReference>
<dbReference type="EMBL" id="JAODUO010000059">
    <property type="protein sequence ID" value="KAK2191143.1"/>
    <property type="molecule type" value="Genomic_DNA"/>
</dbReference>
<dbReference type="PANTHER" id="PTHR48024">
    <property type="entry name" value="GEO13361P1-RELATED"/>
    <property type="match status" value="1"/>
</dbReference>
<feature type="non-terminal residue" evidence="4">
    <location>
        <position position="340"/>
    </location>
</feature>
<proteinExistence type="predicted"/>
<comment type="caution">
    <text evidence="4">The sequence shown here is derived from an EMBL/GenBank/DDBJ whole genome shotgun (WGS) entry which is preliminary data.</text>
</comment>
<dbReference type="Gene3D" id="3.30.70.330">
    <property type="match status" value="1"/>
</dbReference>
<dbReference type="InterPro" id="IPR050886">
    <property type="entry name" value="RNA-binding_reg"/>
</dbReference>
<dbReference type="InterPro" id="IPR035979">
    <property type="entry name" value="RBD_domain_sf"/>
</dbReference>
<gene>
    <name evidence="4" type="ORF">NP493_59g04023</name>
</gene>
<accession>A0AAD9PAK1</accession>
<evidence type="ECO:0000313" key="4">
    <source>
        <dbReference type="EMBL" id="KAK2191143.1"/>
    </source>
</evidence>
<evidence type="ECO:0000256" key="1">
    <source>
        <dbReference type="ARBA" id="ARBA00022884"/>
    </source>
</evidence>
<dbReference type="Pfam" id="PF00076">
    <property type="entry name" value="RRM_1"/>
    <property type="match status" value="1"/>
</dbReference>
<dbReference type="InterPro" id="IPR012677">
    <property type="entry name" value="Nucleotide-bd_a/b_plait_sf"/>
</dbReference>
<dbReference type="AlphaFoldDB" id="A0AAD9PAK1"/>
<feature type="domain" description="RRM" evidence="3">
    <location>
        <begin position="1"/>
        <end position="57"/>
    </location>
</feature>
<keyword evidence="1 2" id="KW-0694">RNA-binding</keyword>
<dbReference type="SMART" id="SM00360">
    <property type="entry name" value="RRM"/>
    <property type="match status" value="1"/>
</dbReference>
<sequence>TTEVELKQYFLAYGAVKDCKIIADRAGVSKGYGFVTFETQEDAEKIIKKEETEYRTSNSKTEQSVSPGTILFTNGVPYTYQNGMAVFHPQEGYPVPTTPQPAYPMMVPHGQPMYVSQPNFTYQSPTAAATATQWAAASPWRWTAPPSPATPTIAASQYMYPMQTVPPEVIYAQLPPQAAFQPGDIADGSVIETAPAEGSMVMDPSMVGMQPRYVEGIAPTVATMFTHAINANAAEYQTTLPPTPTSIIPVTQKTGQVAYKRPMAPTPRKVLNTQSSVTYSPRATPPMKMAAMQGPGQRIITKTSNGTPISVITKDKCDTAETIEATLLTPPPTPQAKVTS</sequence>
<dbReference type="GO" id="GO:0003723">
    <property type="term" value="F:RNA binding"/>
    <property type="evidence" value="ECO:0007669"/>
    <property type="project" value="UniProtKB-UniRule"/>
</dbReference>
<name>A0AAD9PAK1_RIDPI</name>